<reference evidence="4 5" key="1">
    <citation type="submission" date="2024-05" db="EMBL/GenBank/DDBJ databases">
        <authorList>
            <person name="Park S."/>
        </authorList>
    </citation>
    <scope>NUCLEOTIDE SEQUENCE [LARGE SCALE GENOMIC DNA]</scope>
    <source>
        <strain evidence="4 5">DGU5</strain>
    </source>
</reference>
<name>A0ABV0D0T6_9SPHN</name>
<evidence type="ECO:0000256" key="1">
    <source>
        <dbReference type="SAM" id="MobiDB-lite"/>
    </source>
</evidence>
<dbReference type="Gene3D" id="3.90.1720.10">
    <property type="entry name" value="endopeptidase domain like (from Nostoc punctiforme)"/>
    <property type="match status" value="1"/>
</dbReference>
<feature type="signal peptide" evidence="2">
    <location>
        <begin position="1"/>
        <end position="22"/>
    </location>
</feature>
<organism evidence="4 5">
    <name type="scientific">Aurantiacibacter flavus</name>
    <dbReference type="NCBI Taxonomy" id="3145232"/>
    <lineage>
        <taxon>Bacteria</taxon>
        <taxon>Pseudomonadati</taxon>
        <taxon>Pseudomonadota</taxon>
        <taxon>Alphaproteobacteria</taxon>
        <taxon>Sphingomonadales</taxon>
        <taxon>Erythrobacteraceae</taxon>
        <taxon>Aurantiacibacter</taxon>
    </lineage>
</organism>
<evidence type="ECO:0000256" key="2">
    <source>
        <dbReference type="SAM" id="SignalP"/>
    </source>
</evidence>
<comment type="caution">
    <text evidence="4">The sequence shown here is derived from an EMBL/GenBank/DDBJ whole genome shotgun (WGS) entry which is preliminary data.</text>
</comment>
<keyword evidence="5" id="KW-1185">Reference proteome</keyword>
<proteinExistence type="predicted"/>
<feature type="domain" description="Peptidase C51" evidence="3">
    <location>
        <begin position="17"/>
        <end position="142"/>
    </location>
</feature>
<evidence type="ECO:0000313" key="5">
    <source>
        <dbReference type="Proteomes" id="UP001484535"/>
    </source>
</evidence>
<gene>
    <name evidence="4" type="ORF">ABDJ38_16300</name>
</gene>
<dbReference type="Proteomes" id="UP001484535">
    <property type="component" value="Unassembled WGS sequence"/>
</dbReference>
<dbReference type="Pfam" id="PF05257">
    <property type="entry name" value="CHAP"/>
    <property type="match status" value="1"/>
</dbReference>
<dbReference type="RefSeq" id="WP_346786196.1">
    <property type="nucleotide sequence ID" value="NZ_JBDLBR010000008.1"/>
</dbReference>
<dbReference type="InterPro" id="IPR007921">
    <property type="entry name" value="CHAP_dom"/>
</dbReference>
<evidence type="ECO:0000313" key="4">
    <source>
        <dbReference type="EMBL" id="MEN7538737.1"/>
    </source>
</evidence>
<feature type="compositionally biased region" description="Low complexity" evidence="1">
    <location>
        <begin position="193"/>
        <end position="203"/>
    </location>
</feature>
<dbReference type="PROSITE" id="PS50911">
    <property type="entry name" value="CHAP"/>
    <property type="match status" value="1"/>
</dbReference>
<dbReference type="InterPro" id="IPR038765">
    <property type="entry name" value="Papain-like_cys_pep_sf"/>
</dbReference>
<evidence type="ECO:0000259" key="3">
    <source>
        <dbReference type="PROSITE" id="PS50911"/>
    </source>
</evidence>
<feature type="chain" id="PRO_5046749647" evidence="2">
    <location>
        <begin position="23"/>
        <end position="234"/>
    </location>
</feature>
<feature type="region of interest" description="Disordered" evidence="1">
    <location>
        <begin position="185"/>
        <end position="207"/>
    </location>
</feature>
<sequence length="234" mass="25138">MRKVLAASLLILAAGAGVPAVAEYAAPPPGSPETATGNYLQCVPYAREVSGIKIYGDAHTWWGQAEGRYARGRTPRIGAVMAFEPFRNMTLGHVAAVSRIVDARTVLLRHANWSEIDGRRGQIEDNVRAVDVSPNNDWSEVRVWYAPSDALGTTHWPVAGFIYNEKPGAQTIPFRYAFADLPSAGKASPPAPRQQASAPSPARMTSQSDTFAAELALDRMGGDAGFARAFASLR</sequence>
<dbReference type="SUPFAM" id="SSF54001">
    <property type="entry name" value="Cysteine proteinases"/>
    <property type="match status" value="1"/>
</dbReference>
<keyword evidence="2" id="KW-0732">Signal</keyword>
<dbReference type="EMBL" id="JBDLBR010000008">
    <property type="protein sequence ID" value="MEN7538737.1"/>
    <property type="molecule type" value="Genomic_DNA"/>
</dbReference>
<protein>
    <submittedName>
        <fullName evidence="4">CHAP domain-containing protein</fullName>
    </submittedName>
</protein>
<accession>A0ABV0D0T6</accession>